<keyword evidence="1" id="KW-0472">Membrane</keyword>
<gene>
    <name evidence="2" type="ORF">KSS89_17515</name>
</gene>
<sequence length="59" mass="6202">MSTAAKSLLILTLLSGIAAMALPEETLSHISLAACGLFFCLSLVALLAGRKIKFDPVLR</sequence>
<feature type="transmembrane region" description="Helical" evidence="1">
    <location>
        <begin position="31"/>
        <end position="49"/>
    </location>
</feature>
<dbReference type="RefSeq" id="WP_124347014.1">
    <property type="nucleotide sequence ID" value="NZ_CP027706.1"/>
</dbReference>
<dbReference type="NCBIfam" id="NF041882">
    <property type="entry name" value="PA3371_fam"/>
    <property type="match status" value="1"/>
</dbReference>
<organism evidence="2 3">
    <name type="scientific">Pseudomonas sessilinigenes</name>
    <dbReference type="NCBI Taxonomy" id="658629"/>
    <lineage>
        <taxon>Bacteria</taxon>
        <taxon>Pseudomonadati</taxon>
        <taxon>Pseudomonadota</taxon>
        <taxon>Gammaproteobacteria</taxon>
        <taxon>Pseudomonadales</taxon>
        <taxon>Pseudomonadaceae</taxon>
        <taxon>Pseudomonas</taxon>
    </lineage>
</organism>
<name>A0ABX8MHG1_9PSED</name>
<protein>
    <submittedName>
        <fullName evidence="2">Uncharacterized protein</fullName>
    </submittedName>
</protein>
<reference evidence="2" key="1">
    <citation type="submission" date="2021-06" db="EMBL/GenBank/DDBJ databases">
        <title>Updating the genus Pseudomonas: Description of 43 new species and partition of the Pseudomonas putida group.</title>
        <authorList>
            <person name="Girard L."/>
            <person name="Lood C."/>
            <person name="Vandamme P."/>
            <person name="Rokni-Zadeh H."/>
            <person name="van Noort V."/>
            <person name="Hofte M."/>
            <person name="Lavigne R."/>
            <person name="De Mot R."/>
        </authorList>
    </citation>
    <scope>NUCLEOTIDE SEQUENCE</scope>
    <source>
        <strain evidence="2">CMR12a</strain>
    </source>
</reference>
<keyword evidence="1" id="KW-0812">Transmembrane</keyword>
<proteinExistence type="predicted"/>
<dbReference type="Proteomes" id="UP000693952">
    <property type="component" value="Chromosome"/>
</dbReference>
<keyword evidence="3" id="KW-1185">Reference proteome</keyword>
<evidence type="ECO:0000313" key="2">
    <source>
        <dbReference type="EMBL" id="QXH38082.1"/>
    </source>
</evidence>
<dbReference type="EMBL" id="CP077074">
    <property type="protein sequence ID" value="QXH38082.1"/>
    <property type="molecule type" value="Genomic_DNA"/>
</dbReference>
<dbReference type="InterPro" id="IPR049711">
    <property type="entry name" value="PA3371-like"/>
</dbReference>
<keyword evidence="1" id="KW-1133">Transmembrane helix</keyword>
<evidence type="ECO:0000313" key="3">
    <source>
        <dbReference type="Proteomes" id="UP000693952"/>
    </source>
</evidence>
<evidence type="ECO:0000256" key="1">
    <source>
        <dbReference type="SAM" id="Phobius"/>
    </source>
</evidence>
<accession>A0ABX8MHG1</accession>